<evidence type="ECO:0000313" key="3">
    <source>
        <dbReference type="Proteomes" id="UP000064189"/>
    </source>
</evidence>
<dbReference type="Proteomes" id="UP000064189">
    <property type="component" value="Unassembled WGS sequence"/>
</dbReference>
<comment type="caution">
    <text evidence="2">The sequence shown here is derived from an EMBL/GenBank/DDBJ whole genome shotgun (WGS) entry which is preliminary data.</text>
</comment>
<organism evidence="2 3">
    <name type="scientific">Peribacillus simplex</name>
    <dbReference type="NCBI Taxonomy" id="1478"/>
    <lineage>
        <taxon>Bacteria</taxon>
        <taxon>Bacillati</taxon>
        <taxon>Bacillota</taxon>
        <taxon>Bacilli</taxon>
        <taxon>Bacillales</taxon>
        <taxon>Bacillaceae</taxon>
        <taxon>Peribacillus</taxon>
    </lineage>
</organism>
<reference evidence="2 3" key="1">
    <citation type="submission" date="2015-11" db="EMBL/GenBank/DDBJ databases">
        <title>Genome Sequence of Bacillus simplex strain VanAntwerpen2.</title>
        <authorList>
            <person name="Couger M.B."/>
        </authorList>
    </citation>
    <scope>NUCLEOTIDE SEQUENCE [LARGE SCALE GENOMIC DNA]</scope>
    <source>
        <strain evidence="2 3">VanAntwerpen02</strain>
    </source>
</reference>
<feature type="transmembrane region" description="Helical" evidence="1">
    <location>
        <begin position="37"/>
        <end position="58"/>
    </location>
</feature>
<evidence type="ECO:0000256" key="1">
    <source>
        <dbReference type="SAM" id="Phobius"/>
    </source>
</evidence>
<keyword evidence="1" id="KW-0812">Transmembrane</keyword>
<protein>
    <submittedName>
        <fullName evidence="2">Uncharacterized protein</fullName>
    </submittedName>
</protein>
<evidence type="ECO:0000313" key="2">
    <source>
        <dbReference type="EMBL" id="KWW17588.1"/>
    </source>
</evidence>
<keyword evidence="1" id="KW-0472">Membrane</keyword>
<keyword evidence="3" id="KW-1185">Reference proteome</keyword>
<gene>
    <name evidence="2" type="ORF">AS888_21435</name>
</gene>
<name>A0A109MX49_9BACI</name>
<dbReference type="EMBL" id="LNNH01000027">
    <property type="protein sequence ID" value="KWW17588.1"/>
    <property type="molecule type" value="Genomic_DNA"/>
</dbReference>
<sequence>MSRKDKISQKKQKKFKNAFKSAFLILKKGRQKVEIGLIDALFSLNIFIFFQSLLLFTINDTKQNKAIKNRSAGKV</sequence>
<dbReference type="AlphaFoldDB" id="A0A109MX49"/>
<accession>A0A109MX49</accession>
<keyword evidence="1" id="KW-1133">Transmembrane helix</keyword>
<proteinExistence type="predicted"/>